<keyword evidence="1" id="KW-1133">Transmembrane helix</keyword>
<dbReference type="EMBL" id="RFAR01000058">
    <property type="protein sequence ID" value="RMC95210.1"/>
    <property type="molecule type" value="Genomic_DNA"/>
</dbReference>
<dbReference type="PANTHER" id="PTHR34821">
    <property type="entry name" value="INNER MEMBRANE PROTEIN YDCZ"/>
    <property type="match status" value="1"/>
</dbReference>
<gene>
    <name evidence="2" type="ORF">EAY64_14190</name>
</gene>
<dbReference type="OrthoDB" id="9097160at2"/>
<feature type="transmembrane region" description="Helical" evidence="1">
    <location>
        <begin position="129"/>
        <end position="148"/>
    </location>
</feature>
<dbReference type="PANTHER" id="PTHR34821:SF2">
    <property type="entry name" value="INNER MEMBRANE PROTEIN YDCZ"/>
    <property type="match status" value="1"/>
</dbReference>
<evidence type="ECO:0000313" key="3">
    <source>
        <dbReference type="Proteomes" id="UP000274139"/>
    </source>
</evidence>
<name>A0A454JG84_9NEIS</name>
<dbReference type="RefSeq" id="WP_103525406.1">
    <property type="nucleotide sequence ID" value="NZ_JAIZDC010000010.1"/>
</dbReference>
<comment type="caution">
    <text evidence="2">The sequence shown here is derived from an EMBL/GenBank/DDBJ whole genome shotgun (WGS) entry which is preliminary data.</text>
</comment>
<protein>
    <submittedName>
        <fullName evidence="2">DMT family transporter</fullName>
    </submittedName>
</protein>
<proteinExistence type="predicted"/>
<keyword evidence="1" id="KW-0812">Transmembrane</keyword>
<evidence type="ECO:0000313" key="2">
    <source>
        <dbReference type="EMBL" id="RMC95210.1"/>
    </source>
</evidence>
<feature type="transmembrane region" description="Helical" evidence="1">
    <location>
        <begin position="96"/>
        <end position="117"/>
    </location>
</feature>
<feature type="transmembrane region" description="Helical" evidence="1">
    <location>
        <begin position="69"/>
        <end position="90"/>
    </location>
</feature>
<dbReference type="GO" id="GO:0005886">
    <property type="term" value="C:plasma membrane"/>
    <property type="evidence" value="ECO:0007669"/>
    <property type="project" value="TreeGrafter"/>
</dbReference>
<dbReference type="AlphaFoldDB" id="A0A454JG84"/>
<reference evidence="2 3" key="1">
    <citation type="submission" date="2018-10" db="EMBL/GenBank/DDBJ databases">
        <title>Draft genome sequence of Aquitalea MWU14-2217 isolated from a wild cranberry bog in Provincetown, Massachusetts.</title>
        <authorList>
            <person name="Ebadzadsahrai G."/>
            <person name="Soby S."/>
        </authorList>
    </citation>
    <scope>NUCLEOTIDE SEQUENCE [LARGE SCALE GENOMIC DNA]</scope>
    <source>
        <strain evidence="2 3">MWU14-2217</strain>
    </source>
</reference>
<keyword evidence="1" id="KW-0472">Membrane</keyword>
<keyword evidence="3" id="KW-1185">Reference proteome</keyword>
<organism evidence="2 3">
    <name type="scientific">Aquitalea palustris</name>
    <dbReference type="NCBI Taxonomy" id="2480983"/>
    <lineage>
        <taxon>Bacteria</taxon>
        <taxon>Pseudomonadati</taxon>
        <taxon>Pseudomonadota</taxon>
        <taxon>Betaproteobacteria</taxon>
        <taxon>Neisseriales</taxon>
        <taxon>Chromobacteriaceae</taxon>
        <taxon>Aquitalea</taxon>
    </lineage>
</organism>
<feature type="transmembrane region" description="Helical" evidence="1">
    <location>
        <begin position="36"/>
        <end position="57"/>
    </location>
</feature>
<dbReference type="InterPro" id="IPR006750">
    <property type="entry name" value="YdcZ"/>
</dbReference>
<dbReference type="Proteomes" id="UP000274139">
    <property type="component" value="Unassembled WGS sequence"/>
</dbReference>
<accession>A0A454JG84</accession>
<dbReference type="Pfam" id="PF04657">
    <property type="entry name" value="DMT_YdcZ"/>
    <property type="match status" value="1"/>
</dbReference>
<sequence length="154" mass="16285">MNSVLALMAFAIGVVVPLQAAINNQLKLLLDGSTVLAAMISFAVGTISLALLAVCSGQKFSGLGQLARGEWWMFLGGLLGAFFVFGTTLLAPRLGVATMLSLIIAGQVCTSLLFDRFGWLSMPLRELNLPRLAGALLVVAGVLLVNFGDKWFGR</sequence>
<evidence type="ECO:0000256" key="1">
    <source>
        <dbReference type="SAM" id="Phobius"/>
    </source>
</evidence>